<feature type="domain" description="PBP" evidence="5">
    <location>
        <begin position="49"/>
        <end position="279"/>
    </location>
</feature>
<dbReference type="GO" id="GO:0042301">
    <property type="term" value="F:phosphate ion binding"/>
    <property type="evidence" value="ECO:0007669"/>
    <property type="project" value="UniProtKB-UniRule"/>
</dbReference>
<evidence type="ECO:0000313" key="6">
    <source>
        <dbReference type="EMBL" id="EAT59890.1"/>
    </source>
</evidence>
<dbReference type="PANTHER" id="PTHR30570:SF1">
    <property type="entry name" value="PHOSPHATE-BINDING PROTEIN PSTS"/>
    <property type="match status" value="1"/>
</dbReference>
<dbReference type="NCBIfam" id="TIGR02136">
    <property type="entry name" value="ptsS_2"/>
    <property type="match status" value="1"/>
</dbReference>
<dbReference type="AlphaFoldDB" id="Q0YV02"/>
<dbReference type="GO" id="GO:0006817">
    <property type="term" value="P:phosphate ion transport"/>
    <property type="evidence" value="ECO:0007669"/>
    <property type="project" value="UniProtKB-UniRule"/>
</dbReference>
<sequence>MKRTISIVKKVFKSAAFFSLLSTGTVAAHGADAVLTARTLQTGLIADNKIIVDGSPSTGLIANIFALEFLKTDGIVVKVNESDSERGIYSLIYKNCDIASTTRPIHAHELAEAKREGVKPVQHIVAHDAIIMVVHPANSLSGLTLDQIRNIYAGTYTNWSQLGGPNRPIVLLQRENASGTQETFRDIVMGKSPISMRAITLFNNREIIGRIASTPNAIGMIGRGWIDNSVKTLPVNGVDHSPKTIKDESYPLHRLLYMYTNGHPTGVLKRFVDYSLTPEGQRSLSENGFIAENR</sequence>
<evidence type="ECO:0000256" key="1">
    <source>
        <dbReference type="ARBA" id="ARBA00008725"/>
    </source>
</evidence>
<keyword evidence="4" id="KW-0592">Phosphate transport</keyword>
<evidence type="ECO:0000256" key="2">
    <source>
        <dbReference type="ARBA" id="ARBA00022448"/>
    </source>
</evidence>
<accession>Q0YV02</accession>
<comment type="function">
    <text evidence="4">Involved in the system for phosphate transport across the cytoplasmic membrane.</text>
</comment>
<keyword evidence="3 4" id="KW-0732">Signal</keyword>
<dbReference type="PANTHER" id="PTHR30570">
    <property type="entry name" value="PERIPLASMIC PHOSPHATE BINDING COMPONENT OF PHOSPHATE ABC TRANSPORTER"/>
    <property type="match status" value="1"/>
</dbReference>
<dbReference type="RefSeq" id="WP_006365162.1">
    <property type="nucleotide sequence ID" value="NZ_AASE01000001.1"/>
</dbReference>
<dbReference type="InterPro" id="IPR011862">
    <property type="entry name" value="Phos-bd"/>
</dbReference>
<dbReference type="EMBL" id="AASE01000001">
    <property type="protein sequence ID" value="EAT59890.1"/>
    <property type="molecule type" value="Genomic_DNA"/>
</dbReference>
<reference evidence="6 7" key="2">
    <citation type="submission" date="2006-07" db="EMBL/GenBank/DDBJ databases">
        <title>Sequencing of the draft genome and assembly of Chlorobium ferroxidans DSM 13031.</title>
        <authorList>
            <consortium name="US DOE Joint Genome Institute (JGI-PGF)"/>
            <person name="Copeland A."/>
            <person name="Lucas S."/>
            <person name="Lapidus A."/>
            <person name="Barry K."/>
            <person name="Glavina del Rio T."/>
            <person name="Dalin E."/>
            <person name="Tice H."/>
            <person name="Bruce D."/>
            <person name="Pitluck S."/>
            <person name="Richardson P."/>
        </authorList>
    </citation>
    <scope>NUCLEOTIDE SEQUENCE [LARGE SCALE GENOMIC DNA]</scope>
    <source>
        <strain evidence="6 7">DSM 13031</strain>
    </source>
</reference>
<dbReference type="SUPFAM" id="SSF53850">
    <property type="entry name" value="Periplasmic binding protein-like II"/>
    <property type="match status" value="1"/>
</dbReference>
<dbReference type="Pfam" id="PF12849">
    <property type="entry name" value="PBP_like_2"/>
    <property type="match status" value="1"/>
</dbReference>
<evidence type="ECO:0000256" key="4">
    <source>
        <dbReference type="RuleBase" id="RU367119"/>
    </source>
</evidence>
<dbReference type="OrthoDB" id="9783488at2"/>
<gene>
    <name evidence="6" type="ORF">CferDRAFT_1897</name>
</gene>
<feature type="signal peptide" evidence="4">
    <location>
        <begin position="1"/>
        <end position="28"/>
    </location>
</feature>
<keyword evidence="2 4" id="KW-0813">Transport</keyword>
<protein>
    <recommendedName>
        <fullName evidence="4">Phosphate-binding protein</fullName>
    </recommendedName>
</protein>
<comment type="similarity">
    <text evidence="1 4">Belongs to the PstS family.</text>
</comment>
<name>Q0YV02_9CHLB</name>
<proteinExistence type="inferred from homology"/>
<evidence type="ECO:0000313" key="7">
    <source>
        <dbReference type="Proteomes" id="UP000004162"/>
    </source>
</evidence>
<reference evidence="6 7" key="1">
    <citation type="submission" date="2006-07" db="EMBL/GenBank/DDBJ databases">
        <title>Annotation of the draft genome assembly of Chlorobium ferroxidans DSM 13031.</title>
        <authorList>
            <consortium name="US DOE Joint Genome Institute (JGI-ORNL)"/>
            <person name="Larimer F."/>
            <person name="Land M."/>
            <person name="Hauser L."/>
        </authorList>
    </citation>
    <scope>NUCLEOTIDE SEQUENCE [LARGE SCALE GENOMIC DNA]</scope>
    <source>
        <strain evidence="6 7">DSM 13031</strain>
    </source>
</reference>
<evidence type="ECO:0000256" key="3">
    <source>
        <dbReference type="ARBA" id="ARBA00022729"/>
    </source>
</evidence>
<dbReference type="CDD" id="cd13566">
    <property type="entry name" value="PBP2_phosphate"/>
    <property type="match status" value="1"/>
</dbReference>
<dbReference type="Gene3D" id="3.40.190.10">
    <property type="entry name" value="Periplasmic binding protein-like II"/>
    <property type="match status" value="2"/>
</dbReference>
<dbReference type="InterPro" id="IPR024370">
    <property type="entry name" value="PBP_domain"/>
</dbReference>
<dbReference type="InterPro" id="IPR050811">
    <property type="entry name" value="Phosphate_ABC_transporter"/>
</dbReference>
<dbReference type="Proteomes" id="UP000004162">
    <property type="component" value="Unassembled WGS sequence"/>
</dbReference>
<organism evidence="6 7">
    <name type="scientific">Chlorobium ferrooxidans DSM 13031</name>
    <dbReference type="NCBI Taxonomy" id="377431"/>
    <lineage>
        <taxon>Bacteria</taxon>
        <taxon>Pseudomonadati</taxon>
        <taxon>Chlorobiota</taxon>
        <taxon>Chlorobiia</taxon>
        <taxon>Chlorobiales</taxon>
        <taxon>Chlorobiaceae</taxon>
        <taxon>Chlorobium/Pelodictyon group</taxon>
        <taxon>Chlorobium</taxon>
    </lineage>
</organism>
<feature type="chain" id="PRO_5027161417" description="Phosphate-binding protein" evidence="4">
    <location>
        <begin position="29"/>
        <end position="294"/>
    </location>
</feature>
<evidence type="ECO:0000259" key="5">
    <source>
        <dbReference type="Pfam" id="PF12849"/>
    </source>
</evidence>
<comment type="caution">
    <text evidence="6">The sequence shown here is derived from an EMBL/GenBank/DDBJ whole genome shotgun (WGS) entry which is preliminary data.</text>
</comment>
<keyword evidence="7" id="KW-1185">Reference proteome</keyword>